<dbReference type="InterPro" id="IPR045584">
    <property type="entry name" value="Pilin-like"/>
</dbReference>
<keyword evidence="1" id="KW-0812">Transmembrane</keyword>
<sequence>MGKTRGFTLIELMVTIAVLAVIAMMAVPSFGNLIARKQLDTTAKDFALVFGETRGQAISLRKKIILKLTCPTETDSITGETKTVCPANTANELHWISPRESIELKSDPIDVVFSGLGTAEQRTKLIDNPNFDPHYEYTKQDGTKIVGDTLSLSEPDKSLNPSKIPEIVPLEFTLCNAELGESRTVFVSKIGTVDGISSGTC</sequence>
<dbReference type="HOGENOM" id="CLU_084761_2_1_6"/>
<comment type="caution">
    <text evidence="2">The sequence shown here is derived from an EMBL/GenBank/DDBJ whole genome shotgun (WGS) entry which is preliminary data.</text>
</comment>
<name>N8UZX5_9GAMM</name>
<proteinExistence type="predicted"/>
<dbReference type="InterPro" id="IPR012902">
    <property type="entry name" value="N_methyl_site"/>
</dbReference>
<dbReference type="Gene3D" id="3.30.700.10">
    <property type="entry name" value="Glycoprotein, Type 4 Pilin"/>
    <property type="match status" value="1"/>
</dbReference>
<dbReference type="RefSeq" id="WP_004776021.1">
    <property type="nucleotide sequence ID" value="NZ_KB849368.1"/>
</dbReference>
<evidence type="ECO:0008006" key="4">
    <source>
        <dbReference type="Google" id="ProtNLM"/>
    </source>
</evidence>
<dbReference type="Pfam" id="PF07963">
    <property type="entry name" value="N_methyl"/>
    <property type="match status" value="1"/>
</dbReference>
<keyword evidence="1" id="KW-0472">Membrane</keyword>
<evidence type="ECO:0000313" key="3">
    <source>
        <dbReference type="Proteomes" id="UP000013049"/>
    </source>
</evidence>
<dbReference type="AlphaFoldDB" id="N8UZX5"/>
<dbReference type="EMBL" id="APPC01000015">
    <property type="protein sequence ID" value="ENU93116.1"/>
    <property type="molecule type" value="Genomic_DNA"/>
</dbReference>
<protein>
    <recommendedName>
        <fullName evidence="4">Prepilin-type N-terminal cleavage/methylation domain-containing protein</fullName>
    </recommendedName>
</protein>
<evidence type="ECO:0000313" key="2">
    <source>
        <dbReference type="EMBL" id="ENU93116.1"/>
    </source>
</evidence>
<evidence type="ECO:0000256" key="1">
    <source>
        <dbReference type="SAM" id="Phobius"/>
    </source>
</evidence>
<accession>N8UZX5</accession>
<organism evidence="2 3">
    <name type="scientific">Acinetobacter vivianii</name>
    <dbReference type="NCBI Taxonomy" id="1776742"/>
    <lineage>
        <taxon>Bacteria</taxon>
        <taxon>Pseudomonadati</taxon>
        <taxon>Pseudomonadota</taxon>
        <taxon>Gammaproteobacteria</taxon>
        <taxon>Moraxellales</taxon>
        <taxon>Moraxellaceae</taxon>
        <taxon>Acinetobacter</taxon>
    </lineage>
</organism>
<gene>
    <name evidence="2" type="ORF">F971_01156</name>
</gene>
<dbReference type="eggNOG" id="COG4970">
    <property type="taxonomic scope" value="Bacteria"/>
</dbReference>
<feature type="transmembrane region" description="Helical" evidence="1">
    <location>
        <begin position="6"/>
        <end position="27"/>
    </location>
</feature>
<dbReference type="PATRIC" id="fig|1217712.3.peg.1112"/>
<dbReference type="SUPFAM" id="SSF54523">
    <property type="entry name" value="Pili subunits"/>
    <property type="match status" value="1"/>
</dbReference>
<reference evidence="2 3" key="1">
    <citation type="submission" date="2013-02" db="EMBL/GenBank/DDBJ databases">
        <title>The Genome Sequence of Acinetobacter sp. NIPH 758.</title>
        <authorList>
            <consortium name="The Broad Institute Genome Sequencing Platform"/>
            <consortium name="The Broad Institute Genome Sequencing Center for Infectious Disease"/>
            <person name="Cerqueira G."/>
            <person name="Feldgarden M."/>
            <person name="Courvalin P."/>
            <person name="Perichon B."/>
            <person name="Grillot-Courvalin C."/>
            <person name="Clermont D."/>
            <person name="Rocha E."/>
            <person name="Yoon E.-J."/>
            <person name="Nemec A."/>
            <person name="Walker B."/>
            <person name="Young S.K."/>
            <person name="Zeng Q."/>
            <person name="Gargeya S."/>
            <person name="Fitzgerald M."/>
            <person name="Haas B."/>
            <person name="Abouelleil A."/>
            <person name="Alvarado L."/>
            <person name="Arachchi H.M."/>
            <person name="Berlin A.M."/>
            <person name="Chapman S.B."/>
            <person name="Dewar J."/>
            <person name="Goldberg J."/>
            <person name="Griggs A."/>
            <person name="Gujja S."/>
            <person name="Hansen M."/>
            <person name="Howarth C."/>
            <person name="Imamovic A."/>
            <person name="Larimer J."/>
            <person name="McCowan C."/>
            <person name="Murphy C."/>
            <person name="Neiman D."/>
            <person name="Pearson M."/>
            <person name="Priest M."/>
            <person name="Roberts A."/>
            <person name="Saif S."/>
            <person name="Shea T."/>
            <person name="Sisk P."/>
            <person name="Sykes S."/>
            <person name="Wortman J."/>
            <person name="Nusbaum C."/>
            <person name="Birren B."/>
        </authorList>
    </citation>
    <scope>NUCLEOTIDE SEQUENCE [LARGE SCALE GENOMIC DNA]</scope>
    <source>
        <strain evidence="2 3">NIPH 758</strain>
    </source>
</reference>
<dbReference type="NCBIfam" id="TIGR02532">
    <property type="entry name" value="IV_pilin_GFxxxE"/>
    <property type="match status" value="1"/>
</dbReference>
<dbReference type="Proteomes" id="UP000013049">
    <property type="component" value="Unassembled WGS sequence"/>
</dbReference>
<keyword evidence="1" id="KW-1133">Transmembrane helix</keyword>
<dbReference type="PROSITE" id="PS00409">
    <property type="entry name" value="PROKAR_NTER_METHYL"/>
    <property type="match status" value="1"/>
</dbReference>